<dbReference type="InterPro" id="IPR018950">
    <property type="entry name" value="DiS-bond_isomerase_DsbC/G_N"/>
</dbReference>
<evidence type="ECO:0000256" key="4">
    <source>
        <dbReference type="ARBA" id="ARBA00022764"/>
    </source>
</evidence>
<organism evidence="10 11">
    <name type="scientific">Candidatus Muproteobacteria bacterium RBG_16_62_13</name>
    <dbReference type="NCBI Taxonomy" id="1817756"/>
    <lineage>
        <taxon>Bacteria</taxon>
        <taxon>Pseudomonadati</taxon>
        <taxon>Pseudomonadota</taxon>
        <taxon>Candidatus Muproteobacteria</taxon>
    </lineage>
</organism>
<evidence type="ECO:0000256" key="1">
    <source>
        <dbReference type="ARBA" id="ARBA00004418"/>
    </source>
</evidence>
<dbReference type="Gene3D" id="3.40.30.10">
    <property type="entry name" value="Glutaredoxin"/>
    <property type="match status" value="1"/>
</dbReference>
<feature type="signal peptide" evidence="7">
    <location>
        <begin position="1"/>
        <end position="22"/>
    </location>
</feature>
<dbReference type="STRING" id="1817756.A2140_07665"/>
<dbReference type="InterPro" id="IPR009094">
    <property type="entry name" value="DiS-bond_isomerase_DsbC/G_N_sf"/>
</dbReference>
<dbReference type="PANTHER" id="PTHR35272:SF3">
    <property type="entry name" value="THIOL:DISULFIDE INTERCHANGE PROTEIN DSBC"/>
    <property type="match status" value="1"/>
</dbReference>
<evidence type="ECO:0000313" key="11">
    <source>
        <dbReference type="Proteomes" id="UP000178379"/>
    </source>
</evidence>
<evidence type="ECO:0000256" key="5">
    <source>
        <dbReference type="ARBA" id="ARBA00023157"/>
    </source>
</evidence>
<keyword evidence="4 7" id="KW-0574">Periplasm</keyword>
<evidence type="ECO:0000259" key="9">
    <source>
        <dbReference type="Pfam" id="PF13098"/>
    </source>
</evidence>
<dbReference type="AlphaFoldDB" id="A0A1F6SXW6"/>
<evidence type="ECO:0000256" key="3">
    <source>
        <dbReference type="ARBA" id="ARBA00022729"/>
    </source>
</evidence>
<dbReference type="GO" id="GO:0042597">
    <property type="term" value="C:periplasmic space"/>
    <property type="evidence" value="ECO:0007669"/>
    <property type="project" value="UniProtKB-SubCell"/>
</dbReference>
<dbReference type="Gene3D" id="3.10.450.70">
    <property type="entry name" value="Disulphide bond isomerase, DsbC/G, N-terminal"/>
    <property type="match status" value="1"/>
</dbReference>
<dbReference type="InterPro" id="IPR012336">
    <property type="entry name" value="Thioredoxin-like_fold"/>
</dbReference>
<sequence length="253" mass="27582">MLRIFPVLSLMGCLLMSGQSLAADDYSSLRKKLASQFPALAKATIKPTPSPWLVQVEFGSDIAYATKDGKFLLLGELINVESRANLTKLEQERLQSSENKQIAAIMAGLKDDTMIVMGPRQAKVTMTVFTDVDCTYCARFHLDVPELNRNGVRVRYLLYPRAGVGSDSYRKAVAAWCAPDRVKAIGMAKAGQPIDMKTCANPVDDHMRLAEQLGVSGTPTIFLDNGRRIGGYLPARQMLVYIGIAPGGRGAGR</sequence>
<keyword evidence="5" id="KW-1015">Disulfide bond</keyword>
<proteinExistence type="inferred from homology"/>
<accession>A0A1F6SXW6</accession>
<dbReference type="Proteomes" id="UP000178379">
    <property type="component" value="Unassembled WGS sequence"/>
</dbReference>
<reference evidence="10 11" key="1">
    <citation type="journal article" date="2016" name="Nat. Commun.">
        <title>Thousands of microbial genomes shed light on interconnected biogeochemical processes in an aquifer system.</title>
        <authorList>
            <person name="Anantharaman K."/>
            <person name="Brown C.T."/>
            <person name="Hug L.A."/>
            <person name="Sharon I."/>
            <person name="Castelle C.J."/>
            <person name="Probst A.J."/>
            <person name="Thomas B.C."/>
            <person name="Singh A."/>
            <person name="Wilkins M.J."/>
            <person name="Karaoz U."/>
            <person name="Brodie E.L."/>
            <person name="Williams K.H."/>
            <person name="Hubbard S.S."/>
            <person name="Banfield J.F."/>
        </authorList>
    </citation>
    <scope>NUCLEOTIDE SEQUENCE [LARGE SCALE GENOMIC DNA]</scope>
</reference>
<evidence type="ECO:0000256" key="6">
    <source>
        <dbReference type="ARBA" id="ARBA00023284"/>
    </source>
</evidence>
<feature type="domain" description="Disulphide bond isomerase DsbC/G N-terminal" evidence="8">
    <location>
        <begin position="22"/>
        <end position="87"/>
    </location>
</feature>
<dbReference type="Pfam" id="PF10411">
    <property type="entry name" value="DsbC_N"/>
    <property type="match status" value="1"/>
</dbReference>
<evidence type="ECO:0000313" key="10">
    <source>
        <dbReference type="EMBL" id="OGI37586.1"/>
    </source>
</evidence>
<keyword evidence="6 7" id="KW-0676">Redox-active center</keyword>
<feature type="chain" id="PRO_5010005302" description="Thiol:disulfide interchange protein" evidence="7">
    <location>
        <begin position="23"/>
        <end position="253"/>
    </location>
</feature>
<comment type="function">
    <text evidence="7">Required for disulfide bond formation in some periplasmic proteins. Acts by transferring its disulfide bond to other proteins and is reduced in the process.</text>
</comment>
<dbReference type="EMBL" id="MFSQ01000144">
    <property type="protein sequence ID" value="OGI37586.1"/>
    <property type="molecule type" value="Genomic_DNA"/>
</dbReference>
<gene>
    <name evidence="10" type="ORF">A2140_07665</name>
</gene>
<feature type="domain" description="Thioredoxin-like fold" evidence="9">
    <location>
        <begin position="121"/>
        <end position="239"/>
    </location>
</feature>
<protein>
    <recommendedName>
        <fullName evidence="7">Thiol:disulfide interchange protein</fullName>
    </recommendedName>
</protein>
<keyword evidence="3 7" id="KW-0732">Signal</keyword>
<name>A0A1F6SXW6_9PROT</name>
<dbReference type="InterPro" id="IPR036249">
    <property type="entry name" value="Thioredoxin-like_sf"/>
</dbReference>
<dbReference type="SUPFAM" id="SSF54423">
    <property type="entry name" value="DsbC/DsbG N-terminal domain-like"/>
    <property type="match status" value="1"/>
</dbReference>
<evidence type="ECO:0000256" key="2">
    <source>
        <dbReference type="ARBA" id="ARBA00009813"/>
    </source>
</evidence>
<evidence type="ECO:0000259" key="8">
    <source>
        <dbReference type="Pfam" id="PF10411"/>
    </source>
</evidence>
<dbReference type="InterPro" id="IPR033954">
    <property type="entry name" value="DiS-bond_Isoase_DsbC/G"/>
</dbReference>
<dbReference type="SUPFAM" id="SSF52833">
    <property type="entry name" value="Thioredoxin-like"/>
    <property type="match status" value="1"/>
</dbReference>
<comment type="similarity">
    <text evidence="2 7">Belongs to the thioredoxin family. DsbC subfamily.</text>
</comment>
<dbReference type="CDD" id="cd03020">
    <property type="entry name" value="DsbA_DsbC_DsbG"/>
    <property type="match status" value="1"/>
</dbReference>
<evidence type="ECO:0000256" key="7">
    <source>
        <dbReference type="RuleBase" id="RU364038"/>
    </source>
</evidence>
<dbReference type="InterPro" id="IPR051470">
    <property type="entry name" value="Thiol:disulfide_interchange"/>
</dbReference>
<comment type="caution">
    <text evidence="10">The sequence shown here is derived from an EMBL/GenBank/DDBJ whole genome shotgun (WGS) entry which is preliminary data.</text>
</comment>
<comment type="subcellular location">
    <subcellularLocation>
        <location evidence="1 7">Periplasm</location>
    </subcellularLocation>
</comment>
<dbReference type="Pfam" id="PF13098">
    <property type="entry name" value="Thioredoxin_2"/>
    <property type="match status" value="1"/>
</dbReference>
<dbReference type="PANTHER" id="PTHR35272">
    <property type="entry name" value="THIOL:DISULFIDE INTERCHANGE PROTEIN DSBC-RELATED"/>
    <property type="match status" value="1"/>
</dbReference>